<keyword evidence="2" id="KW-0238">DNA-binding</keyword>
<dbReference type="AlphaFoldDB" id="A0A367ENP1"/>
<dbReference type="InterPro" id="IPR018060">
    <property type="entry name" value="HTH_AraC"/>
</dbReference>
<sequence length="321" mass="35037">MHDPVRRVRLTTADPQEAEHFLRQAYVDHTPRLSGDRERFRFNASLTQAGAVGVERIAQSMVLDAETEPHACVYVVQVLGGRFEMAAGRNELRSGPGDLQLCDPYVPTRVKWDNVRLGIVRIGLREVERIAAESEGTEAATSRFALARPVSPERARYWQAVVRHVHHDVLANPEAVGSPLVLAEATRLLATAALATFPRSPAERSRLPAPGRPAPAALRRAMDYIDANAARPIGVHDIAHAAGTSPRALQHAFARHCETTPTGYLRGVRLEAAHRELKAADPASGVTVAAVATRWGFAKAGRFAGRYRARYGVAPSHTLRT</sequence>
<protein>
    <submittedName>
        <fullName evidence="5">AraC family transcriptional regulator</fullName>
    </submittedName>
</protein>
<dbReference type="RefSeq" id="WP_114023843.1">
    <property type="nucleotide sequence ID" value="NZ_JBEYTF010000014.1"/>
</dbReference>
<comment type="caution">
    <text evidence="5">The sequence shown here is derived from an EMBL/GenBank/DDBJ whole genome shotgun (WGS) entry which is preliminary data.</text>
</comment>
<evidence type="ECO:0000259" key="4">
    <source>
        <dbReference type="PROSITE" id="PS01124"/>
    </source>
</evidence>
<dbReference type="PANTHER" id="PTHR46796">
    <property type="entry name" value="HTH-TYPE TRANSCRIPTIONAL ACTIVATOR RHAS-RELATED"/>
    <property type="match status" value="1"/>
</dbReference>
<dbReference type="PROSITE" id="PS01124">
    <property type="entry name" value="HTH_ARAC_FAMILY_2"/>
    <property type="match status" value="1"/>
</dbReference>
<keyword evidence="6" id="KW-1185">Reference proteome</keyword>
<keyword evidence="3" id="KW-0804">Transcription</keyword>
<organism evidence="5 6">
    <name type="scientific">Streptomyces diacarni</name>
    <dbReference type="NCBI Taxonomy" id="2800381"/>
    <lineage>
        <taxon>Bacteria</taxon>
        <taxon>Bacillati</taxon>
        <taxon>Actinomycetota</taxon>
        <taxon>Actinomycetes</taxon>
        <taxon>Kitasatosporales</taxon>
        <taxon>Streptomycetaceae</taxon>
        <taxon>Streptomyces</taxon>
    </lineage>
</organism>
<evidence type="ECO:0000313" key="6">
    <source>
        <dbReference type="Proteomes" id="UP000252914"/>
    </source>
</evidence>
<dbReference type="Gene3D" id="1.10.10.60">
    <property type="entry name" value="Homeodomain-like"/>
    <property type="match status" value="1"/>
</dbReference>
<evidence type="ECO:0000313" key="5">
    <source>
        <dbReference type="EMBL" id="RCG19583.1"/>
    </source>
</evidence>
<proteinExistence type="predicted"/>
<dbReference type="InterPro" id="IPR035418">
    <property type="entry name" value="AraC-bd_2"/>
</dbReference>
<dbReference type="SUPFAM" id="SSF46689">
    <property type="entry name" value="Homeodomain-like"/>
    <property type="match status" value="1"/>
</dbReference>
<dbReference type="GO" id="GO:0003700">
    <property type="term" value="F:DNA-binding transcription factor activity"/>
    <property type="evidence" value="ECO:0007669"/>
    <property type="project" value="InterPro"/>
</dbReference>
<accession>A0A367ENP1</accession>
<gene>
    <name evidence="5" type="ORF">DTL70_22780</name>
</gene>
<dbReference type="InterPro" id="IPR009057">
    <property type="entry name" value="Homeodomain-like_sf"/>
</dbReference>
<feature type="domain" description="HTH araC/xylS-type" evidence="4">
    <location>
        <begin position="219"/>
        <end position="321"/>
    </location>
</feature>
<dbReference type="GO" id="GO:0043565">
    <property type="term" value="F:sequence-specific DNA binding"/>
    <property type="evidence" value="ECO:0007669"/>
    <property type="project" value="InterPro"/>
</dbReference>
<dbReference type="InterPro" id="IPR050204">
    <property type="entry name" value="AraC_XylS_family_regulators"/>
</dbReference>
<evidence type="ECO:0000256" key="3">
    <source>
        <dbReference type="ARBA" id="ARBA00023163"/>
    </source>
</evidence>
<evidence type="ECO:0000256" key="1">
    <source>
        <dbReference type="ARBA" id="ARBA00023015"/>
    </source>
</evidence>
<dbReference type="Pfam" id="PF12833">
    <property type="entry name" value="HTH_18"/>
    <property type="match status" value="1"/>
</dbReference>
<dbReference type="Proteomes" id="UP000252914">
    <property type="component" value="Unassembled WGS sequence"/>
</dbReference>
<dbReference type="SMART" id="SM00342">
    <property type="entry name" value="HTH_ARAC"/>
    <property type="match status" value="1"/>
</dbReference>
<dbReference type="PANTHER" id="PTHR46796:SF12">
    <property type="entry name" value="HTH-TYPE DNA-BINDING TRANSCRIPTIONAL ACTIVATOR EUTR"/>
    <property type="match status" value="1"/>
</dbReference>
<dbReference type="EMBL" id="QOIN01000048">
    <property type="protein sequence ID" value="RCG19583.1"/>
    <property type="molecule type" value="Genomic_DNA"/>
</dbReference>
<dbReference type="Pfam" id="PF14525">
    <property type="entry name" value="AraC_binding_2"/>
    <property type="match status" value="1"/>
</dbReference>
<reference evidence="5 6" key="1">
    <citation type="submission" date="2018-06" db="EMBL/GenBank/DDBJ databases">
        <title>Streptomyces reniochalinae sp. nov. and Streptomyces diacarnus sp. nov. from marine sponges.</title>
        <authorList>
            <person name="Li L."/>
        </authorList>
    </citation>
    <scope>NUCLEOTIDE SEQUENCE [LARGE SCALE GENOMIC DNA]</scope>
    <source>
        <strain evidence="5 6">LHW51701</strain>
    </source>
</reference>
<keyword evidence="1" id="KW-0805">Transcription regulation</keyword>
<evidence type="ECO:0000256" key="2">
    <source>
        <dbReference type="ARBA" id="ARBA00023125"/>
    </source>
</evidence>
<name>A0A367ENP1_9ACTN</name>